<dbReference type="NCBIfam" id="NF003657">
    <property type="entry name" value="PRK05289.1"/>
    <property type="match status" value="1"/>
</dbReference>
<sequence length="253" mass="26471">MSDIHPSAVVSADAELDPSVSVGPFAVIEGPAVLGPRVHVHAHAVVRGPVLLETGVRVWPMAVVGGDPQDLAYGGEPTGLEIGARTVVREGATVHRATGDRPTRIGSDCLIMGNAHVAHDCRLGDRIVVSQGAGLAGHVEIADGAVIGGMAGVHQHVRIGAYAFVGGAAAVARDVLPFSMVDGRPARHRRVNTPGLRRAGIPEHRDRAVRAALWAARDGTLTGDENEVAKVMFDFLRGPSRRGLADFAHPRRG</sequence>
<keyword evidence="3 8" id="KW-0808">Transferase</keyword>
<proteinExistence type="predicted"/>
<name>A0A7W3QKQ7_ACTNM</name>
<accession>A0A7W3QKQ7</accession>
<dbReference type="PROSITE" id="PS00101">
    <property type="entry name" value="HEXAPEP_TRANSFERASES"/>
    <property type="match status" value="1"/>
</dbReference>
<evidence type="ECO:0000259" key="7">
    <source>
        <dbReference type="Pfam" id="PF13720"/>
    </source>
</evidence>
<organism evidence="8 9">
    <name type="scientific">Actinomadura namibiensis</name>
    <dbReference type="NCBI Taxonomy" id="182080"/>
    <lineage>
        <taxon>Bacteria</taxon>
        <taxon>Bacillati</taxon>
        <taxon>Actinomycetota</taxon>
        <taxon>Actinomycetes</taxon>
        <taxon>Streptosporangiales</taxon>
        <taxon>Thermomonosporaceae</taxon>
        <taxon>Actinomadura</taxon>
    </lineage>
</organism>
<dbReference type="InterPro" id="IPR001451">
    <property type="entry name" value="Hexapep"/>
</dbReference>
<dbReference type="PIRSF" id="PIRSF000456">
    <property type="entry name" value="UDP-GlcNAc_acltr"/>
    <property type="match status" value="1"/>
</dbReference>
<dbReference type="InterPro" id="IPR018357">
    <property type="entry name" value="Hexapep_transf_CS"/>
</dbReference>
<evidence type="ECO:0000256" key="4">
    <source>
        <dbReference type="ARBA" id="ARBA00022737"/>
    </source>
</evidence>
<dbReference type="InterPro" id="IPR010137">
    <property type="entry name" value="Lipid_A_LpxA"/>
</dbReference>
<evidence type="ECO:0000313" key="8">
    <source>
        <dbReference type="EMBL" id="MBA8950789.1"/>
    </source>
</evidence>
<keyword evidence="4" id="KW-0677">Repeat</keyword>
<feature type="domain" description="UDP N-acetylglucosamine O-acyltransferase C-terminal" evidence="7">
    <location>
        <begin position="174"/>
        <end position="215"/>
    </location>
</feature>
<reference evidence="8 9" key="1">
    <citation type="submission" date="2020-08" db="EMBL/GenBank/DDBJ databases">
        <title>Genomic Encyclopedia of Type Strains, Phase IV (KMG-IV): sequencing the most valuable type-strain genomes for metagenomic binning, comparative biology and taxonomic classification.</title>
        <authorList>
            <person name="Goeker M."/>
        </authorList>
    </citation>
    <scope>NUCLEOTIDE SEQUENCE [LARGE SCALE GENOMIC DNA]</scope>
    <source>
        <strain evidence="8 9">DSM 44197</strain>
    </source>
</reference>
<evidence type="ECO:0000256" key="1">
    <source>
        <dbReference type="ARBA" id="ARBA00022516"/>
    </source>
</evidence>
<keyword evidence="6 8" id="KW-0012">Acyltransferase</keyword>
<evidence type="ECO:0000256" key="6">
    <source>
        <dbReference type="ARBA" id="ARBA00023315"/>
    </source>
</evidence>
<dbReference type="GO" id="GO:0009245">
    <property type="term" value="P:lipid A biosynthetic process"/>
    <property type="evidence" value="ECO:0007669"/>
    <property type="project" value="UniProtKB-KW"/>
</dbReference>
<dbReference type="Pfam" id="PF00132">
    <property type="entry name" value="Hexapep"/>
    <property type="match status" value="1"/>
</dbReference>
<comment type="caution">
    <text evidence="8">The sequence shown here is derived from an EMBL/GenBank/DDBJ whole genome shotgun (WGS) entry which is preliminary data.</text>
</comment>
<protein>
    <submittedName>
        <fullName evidence="8">UDP-N-acetylglucosamine acyltransferase</fullName>
        <ecNumber evidence="8">2.3.1.129</ecNumber>
    </submittedName>
</protein>
<dbReference type="Gene3D" id="2.160.10.10">
    <property type="entry name" value="Hexapeptide repeat proteins"/>
    <property type="match status" value="1"/>
</dbReference>
<keyword evidence="9" id="KW-1185">Reference proteome</keyword>
<gene>
    <name evidence="8" type="ORF">HNR61_002402</name>
</gene>
<dbReference type="EMBL" id="JACJIA010000002">
    <property type="protein sequence ID" value="MBA8950789.1"/>
    <property type="molecule type" value="Genomic_DNA"/>
</dbReference>
<dbReference type="PANTHER" id="PTHR43480:SF1">
    <property type="entry name" value="ACYL-[ACYL-CARRIER-PROTEIN]--UDP-N-ACETYLGLUCOSAMINE O-ACYLTRANSFERASE, MITOCHONDRIAL-RELATED"/>
    <property type="match status" value="1"/>
</dbReference>
<dbReference type="Proteomes" id="UP000572680">
    <property type="component" value="Unassembled WGS sequence"/>
</dbReference>
<evidence type="ECO:0000256" key="3">
    <source>
        <dbReference type="ARBA" id="ARBA00022679"/>
    </source>
</evidence>
<dbReference type="Pfam" id="PF13720">
    <property type="entry name" value="Acetyltransf_11"/>
    <property type="match status" value="1"/>
</dbReference>
<dbReference type="SUPFAM" id="SSF51161">
    <property type="entry name" value="Trimeric LpxA-like enzymes"/>
    <property type="match status" value="1"/>
</dbReference>
<dbReference type="AlphaFoldDB" id="A0A7W3QKQ7"/>
<evidence type="ECO:0000256" key="2">
    <source>
        <dbReference type="ARBA" id="ARBA00022556"/>
    </source>
</evidence>
<evidence type="ECO:0000313" key="9">
    <source>
        <dbReference type="Proteomes" id="UP000572680"/>
    </source>
</evidence>
<dbReference type="RefSeq" id="WP_182843132.1">
    <property type="nucleotide sequence ID" value="NZ_BAAALP010000023.1"/>
</dbReference>
<dbReference type="EC" id="2.3.1.129" evidence="8"/>
<dbReference type="InterPro" id="IPR029098">
    <property type="entry name" value="Acetyltransf_C"/>
</dbReference>
<keyword evidence="5" id="KW-0443">Lipid metabolism</keyword>
<dbReference type="GO" id="GO:0016020">
    <property type="term" value="C:membrane"/>
    <property type="evidence" value="ECO:0007669"/>
    <property type="project" value="GOC"/>
</dbReference>
<keyword evidence="2" id="KW-0441">Lipid A biosynthesis</keyword>
<dbReference type="NCBIfam" id="TIGR01852">
    <property type="entry name" value="lipid_A_lpxA"/>
    <property type="match status" value="1"/>
</dbReference>
<evidence type="ECO:0000256" key="5">
    <source>
        <dbReference type="ARBA" id="ARBA00023098"/>
    </source>
</evidence>
<keyword evidence="1" id="KW-0444">Lipid biosynthesis</keyword>
<dbReference type="InterPro" id="IPR011004">
    <property type="entry name" value="Trimer_LpxA-like_sf"/>
</dbReference>
<dbReference type="GO" id="GO:0008780">
    <property type="term" value="F:acyl-[acyl-carrier-protein]-UDP-N-acetylglucosamine O-acyltransferase activity"/>
    <property type="evidence" value="ECO:0007669"/>
    <property type="project" value="UniProtKB-EC"/>
</dbReference>
<dbReference type="PANTHER" id="PTHR43480">
    <property type="entry name" value="ACYL-[ACYL-CARRIER-PROTEIN]--UDP-N-ACETYLGLUCOSAMINE O-ACYLTRANSFERASE"/>
    <property type="match status" value="1"/>
</dbReference>